<sequence length="351" mass="38134">MENKVENERKKKVSVWTIVAVIAISAGLIGGLFYYYRSQSAVFSNDAQVQQLLSPVNARVGGYLAEVRFKEFQYVQAGDTLAIIDPSDLLIQRDLALAGLEDAKAGKSVASSSVNTVANAQSISEANIEETRIRLWNAQENYKRYQDLLASASVTQQQFDQIKTEYESLQARYNALLSTNKGSALSTTEAKTRLSVNDAAIKRATAALNQAEKNLSYAVITAPCAGIVGRKTVAEGQLIQAGQTLVNIVDDAEKWITVNFKEKEMRHISFGKEVRITVDAVPNETLTGKVVSIAGATGAVFSLVPTDNSTGNFVKVQQRIPVRVALSDSNPPEVVAKLRAGMNAEVFVEKD</sequence>
<feature type="coiled-coil region" evidence="5">
    <location>
        <begin position="128"/>
        <end position="179"/>
    </location>
</feature>
<dbReference type="InterPro" id="IPR050739">
    <property type="entry name" value="MFP"/>
</dbReference>
<keyword evidence="2 6" id="KW-0812">Transmembrane</keyword>
<evidence type="ECO:0000256" key="2">
    <source>
        <dbReference type="ARBA" id="ARBA00022692"/>
    </source>
</evidence>
<protein>
    <submittedName>
        <fullName evidence="8">HlyD family secretion protein</fullName>
    </submittedName>
</protein>
<dbReference type="Gene3D" id="2.40.30.170">
    <property type="match status" value="1"/>
</dbReference>
<keyword evidence="5" id="KW-0175">Coiled coil</keyword>
<dbReference type="PANTHER" id="PTHR30386:SF26">
    <property type="entry name" value="TRANSPORT PROTEIN COMB"/>
    <property type="match status" value="1"/>
</dbReference>
<dbReference type="Proteomes" id="UP001221558">
    <property type="component" value="Chromosome"/>
</dbReference>
<dbReference type="Pfam" id="PF25917">
    <property type="entry name" value="BSH_RND"/>
    <property type="match status" value="1"/>
</dbReference>
<evidence type="ECO:0000313" key="8">
    <source>
        <dbReference type="EMBL" id="WDF69180.1"/>
    </source>
</evidence>
<evidence type="ECO:0000256" key="5">
    <source>
        <dbReference type="SAM" id="Coils"/>
    </source>
</evidence>
<keyword evidence="4 6" id="KW-0472">Membrane</keyword>
<dbReference type="Gene3D" id="1.10.287.470">
    <property type="entry name" value="Helix hairpin bin"/>
    <property type="match status" value="1"/>
</dbReference>
<organism evidence="8 9">
    <name type="scientific">Sphingobacterium oryzagri</name>
    <dbReference type="NCBI Taxonomy" id="3025669"/>
    <lineage>
        <taxon>Bacteria</taxon>
        <taxon>Pseudomonadati</taxon>
        <taxon>Bacteroidota</taxon>
        <taxon>Sphingobacteriia</taxon>
        <taxon>Sphingobacteriales</taxon>
        <taxon>Sphingobacteriaceae</taxon>
        <taxon>Sphingobacterium</taxon>
    </lineage>
</organism>
<gene>
    <name evidence="8" type="ORF">PQ465_02075</name>
</gene>
<feature type="domain" description="Multidrug resistance protein MdtA-like barrel-sandwich hybrid" evidence="7">
    <location>
        <begin position="56"/>
        <end position="250"/>
    </location>
</feature>
<proteinExistence type="predicted"/>
<accession>A0ABY7WJL9</accession>
<dbReference type="PANTHER" id="PTHR30386">
    <property type="entry name" value="MEMBRANE FUSION SUBUNIT OF EMRAB-TOLC MULTIDRUG EFFLUX PUMP"/>
    <property type="match status" value="1"/>
</dbReference>
<evidence type="ECO:0000313" key="9">
    <source>
        <dbReference type="Proteomes" id="UP001221558"/>
    </source>
</evidence>
<dbReference type="RefSeq" id="WP_274267907.1">
    <property type="nucleotide sequence ID" value="NZ_CP117880.1"/>
</dbReference>
<evidence type="ECO:0000256" key="6">
    <source>
        <dbReference type="SAM" id="Phobius"/>
    </source>
</evidence>
<evidence type="ECO:0000256" key="3">
    <source>
        <dbReference type="ARBA" id="ARBA00022989"/>
    </source>
</evidence>
<name>A0ABY7WJL9_9SPHI</name>
<dbReference type="EMBL" id="CP117880">
    <property type="protein sequence ID" value="WDF69180.1"/>
    <property type="molecule type" value="Genomic_DNA"/>
</dbReference>
<evidence type="ECO:0000256" key="4">
    <source>
        <dbReference type="ARBA" id="ARBA00023136"/>
    </source>
</evidence>
<dbReference type="Gene3D" id="2.40.50.100">
    <property type="match status" value="1"/>
</dbReference>
<dbReference type="SUPFAM" id="SSF111369">
    <property type="entry name" value="HlyD-like secretion proteins"/>
    <property type="match status" value="2"/>
</dbReference>
<feature type="transmembrane region" description="Helical" evidence="6">
    <location>
        <begin position="13"/>
        <end position="36"/>
    </location>
</feature>
<dbReference type="InterPro" id="IPR058625">
    <property type="entry name" value="MdtA-like_BSH"/>
</dbReference>
<keyword evidence="3 6" id="KW-1133">Transmembrane helix</keyword>
<keyword evidence="9" id="KW-1185">Reference proteome</keyword>
<reference evidence="8 9" key="1">
    <citation type="submission" date="2023-02" db="EMBL/GenBank/DDBJ databases">
        <title>Genome sequence of Sphingobacterium sp. KACC 22765.</title>
        <authorList>
            <person name="Kim S."/>
            <person name="Heo J."/>
            <person name="Kwon S.-W."/>
        </authorList>
    </citation>
    <scope>NUCLEOTIDE SEQUENCE [LARGE SCALE GENOMIC DNA]</scope>
    <source>
        <strain evidence="8 9">KACC 22765</strain>
    </source>
</reference>
<evidence type="ECO:0000259" key="7">
    <source>
        <dbReference type="Pfam" id="PF25917"/>
    </source>
</evidence>
<comment type="subcellular location">
    <subcellularLocation>
        <location evidence="1">Membrane</location>
        <topology evidence="1">Single-pass membrane protein</topology>
    </subcellularLocation>
</comment>
<evidence type="ECO:0000256" key="1">
    <source>
        <dbReference type="ARBA" id="ARBA00004167"/>
    </source>
</evidence>